<protein>
    <submittedName>
        <fullName evidence="2">Uncharacterized protein</fullName>
    </submittedName>
</protein>
<accession>A0ABR4BNH8</accession>
<keyword evidence="1" id="KW-0732">Signal</keyword>
<reference evidence="2 3" key="1">
    <citation type="submission" date="2024-09" db="EMBL/GenBank/DDBJ databases">
        <title>Rethinking Asexuality: The Enigmatic Case of Functional Sexual Genes in Lepraria (Stereocaulaceae).</title>
        <authorList>
            <person name="Doellman M."/>
            <person name="Sun Y."/>
            <person name="Barcenas-Pena A."/>
            <person name="Lumbsch H.T."/>
            <person name="Grewe F."/>
        </authorList>
    </citation>
    <scope>NUCLEOTIDE SEQUENCE [LARGE SCALE GENOMIC DNA]</scope>
    <source>
        <strain evidence="2 3">Grewe 0041</strain>
    </source>
</reference>
<comment type="caution">
    <text evidence="2">The sequence shown here is derived from an EMBL/GenBank/DDBJ whole genome shotgun (WGS) entry which is preliminary data.</text>
</comment>
<dbReference type="Proteomes" id="UP001590951">
    <property type="component" value="Unassembled WGS sequence"/>
</dbReference>
<name>A0ABR4BNH8_9LECA</name>
<evidence type="ECO:0000313" key="3">
    <source>
        <dbReference type="Proteomes" id="UP001590951"/>
    </source>
</evidence>
<proteinExistence type="predicted"/>
<feature type="chain" id="PRO_5046303084" evidence="1">
    <location>
        <begin position="23"/>
        <end position="326"/>
    </location>
</feature>
<evidence type="ECO:0000313" key="2">
    <source>
        <dbReference type="EMBL" id="KAL2059367.1"/>
    </source>
</evidence>
<gene>
    <name evidence="2" type="ORF">ABVK25_000660</name>
</gene>
<feature type="signal peptide" evidence="1">
    <location>
        <begin position="1"/>
        <end position="22"/>
    </location>
</feature>
<sequence>MMMLQLQIPLIALTLSLTFVSADSSATNGTASNSDCVPFNVYKHPNASNFYPIPAVVQEPGTSSEPSSNTILLHSNDETWHISNILSQGGGQSGNNIAEVLEDYLYLNISSGQNASTLGSVLSGCSVIFDLPQTDLGQSSGNGDCTSLVGSACVDDITTQVQQLVSGFASNDAIQLQIGCESILQSLATLPNSCPKPTSKNDLGFRAFYSQGLNMTYQLNESCPSAPANFPLILHEQTAGFQQGNNTIYHQWAKTTTPVLLTLFSNASIFDGSPFADTRLICTKPTNTAPGSHNPNTSAATSFTKASRELVFVIGLATNALFFSLL</sequence>
<evidence type="ECO:0000256" key="1">
    <source>
        <dbReference type="SAM" id="SignalP"/>
    </source>
</evidence>
<keyword evidence="3" id="KW-1185">Reference proteome</keyword>
<organism evidence="2 3">
    <name type="scientific">Lepraria finkii</name>
    <dbReference type="NCBI Taxonomy" id="1340010"/>
    <lineage>
        <taxon>Eukaryota</taxon>
        <taxon>Fungi</taxon>
        <taxon>Dikarya</taxon>
        <taxon>Ascomycota</taxon>
        <taxon>Pezizomycotina</taxon>
        <taxon>Lecanoromycetes</taxon>
        <taxon>OSLEUM clade</taxon>
        <taxon>Lecanoromycetidae</taxon>
        <taxon>Lecanorales</taxon>
        <taxon>Lecanorineae</taxon>
        <taxon>Stereocaulaceae</taxon>
        <taxon>Lepraria</taxon>
    </lineage>
</organism>
<dbReference type="EMBL" id="JBHFEH010000001">
    <property type="protein sequence ID" value="KAL2059367.1"/>
    <property type="molecule type" value="Genomic_DNA"/>
</dbReference>